<protein>
    <submittedName>
        <fullName evidence="1">Uncharacterized protein</fullName>
    </submittedName>
</protein>
<organism evidence="1 2">
    <name type="scientific">Methyloceanibacter superfactus</name>
    <dbReference type="NCBI Taxonomy" id="1774969"/>
    <lineage>
        <taxon>Bacteria</taxon>
        <taxon>Pseudomonadati</taxon>
        <taxon>Pseudomonadota</taxon>
        <taxon>Alphaproteobacteria</taxon>
        <taxon>Hyphomicrobiales</taxon>
        <taxon>Hyphomicrobiaceae</taxon>
        <taxon>Methyloceanibacter</taxon>
    </lineage>
</organism>
<accession>A0A1E3W3T0</accession>
<comment type="caution">
    <text evidence="1">The sequence shown here is derived from an EMBL/GenBank/DDBJ whole genome shotgun (WGS) entry which is preliminary data.</text>
</comment>
<sequence length="81" mass="8681">MTLAFAHAILRGLTSNDAHDGVTMIARLLFAVLLAFAAPALAEDAPAAGPAKAPPMAELMRLRPMSMPGRACWRARRRRNG</sequence>
<name>A0A1E3W3T0_9HYPH</name>
<dbReference type="AlphaFoldDB" id="A0A1E3W3T0"/>
<keyword evidence="2" id="KW-1185">Reference proteome</keyword>
<evidence type="ECO:0000313" key="1">
    <source>
        <dbReference type="EMBL" id="ODS00465.1"/>
    </source>
</evidence>
<proteinExistence type="predicted"/>
<gene>
    <name evidence="1" type="ORF">AUC69_00980</name>
</gene>
<dbReference type="STRING" id="1774969.AUC69_00980"/>
<reference evidence="1 2" key="1">
    <citation type="journal article" date="2016" name="Environ. Microbiol.">
        <title>New Methyloceanibacter diversity from North Sea sediments includes methanotroph containing solely the soluble methane monooxygenase.</title>
        <authorList>
            <person name="Vekeman B."/>
            <person name="Kerckhof F.M."/>
            <person name="Cremers G."/>
            <person name="de Vos P."/>
            <person name="Vandamme P."/>
            <person name="Boon N."/>
            <person name="Op den Camp H.J."/>
            <person name="Heylen K."/>
        </authorList>
    </citation>
    <scope>NUCLEOTIDE SEQUENCE [LARGE SCALE GENOMIC DNA]</scope>
    <source>
        <strain evidence="1 2">R-67175</strain>
    </source>
</reference>
<dbReference type="Proteomes" id="UP000094472">
    <property type="component" value="Unassembled WGS sequence"/>
</dbReference>
<dbReference type="EMBL" id="LPWF01000013">
    <property type="protein sequence ID" value="ODS00465.1"/>
    <property type="molecule type" value="Genomic_DNA"/>
</dbReference>
<evidence type="ECO:0000313" key="2">
    <source>
        <dbReference type="Proteomes" id="UP000094472"/>
    </source>
</evidence>